<comment type="caution">
    <text evidence="1">The sequence shown here is derived from an EMBL/GenBank/DDBJ whole genome shotgun (WGS) entry which is preliminary data.</text>
</comment>
<organism evidence="1 2">
    <name type="scientific">Hygrophoropsis aurantiaca</name>
    <dbReference type="NCBI Taxonomy" id="72124"/>
    <lineage>
        <taxon>Eukaryota</taxon>
        <taxon>Fungi</taxon>
        <taxon>Dikarya</taxon>
        <taxon>Basidiomycota</taxon>
        <taxon>Agaricomycotina</taxon>
        <taxon>Agaricomycetes</taxon>
        <taxon>Agaricomycetidae</taxon>
        <taxon>Boletales</taxon>
        <taxon>Coniophorineae</taxon>
        <taxon>Hygrophoropsidaceae</taxon>
        <taxon>Hygrophoropsis</taxon>
    </lineage>
</organism>
<name>A0ACB8AUD8_9AGAM</name>
<gene>
    <name evidence="1" type="ORF">BJ138DRAFT_763770</name>
</gene>
<evidence type="ECO:0000313" key="1">
    <source>
        <dbReference type="EMBL" id="KAH7916007.1"/>
    </source>
</evidence>
<proteinExistence type="predicted"/>
<keyword evidence="2" id="KW-1185">Reference proteome</keyword>
<accession>A0ACB8AUD8</accession>
<protein>
    <submittedName>
        <fullName evidence="1">Uncharacterized protein</fullName>
    </submittedName>
</protein>
<dbReference type="EMBL" id="MU267594">
    <property type="protein sequence ID" value="KAH7916007.1"/>
    <property type="molecule type" value="Genomic_DNA"/>
</dbReference>
<sequence>MSVEIENAGDALRNIARKLGTNKVIQNNLNNSLSSFVLLKSSTLSIPAHQKLAATIEKLFPPLYPLHLQESIRLANAVISYILQEKISDVSTVDIKSKAAWDSIVTQMLSGILDFIENNADGVDFSSSFAGLAVISSIARSKEHVAEALYPLLCGFFVDLPTKCKMSVALRNNAYDLLSETVSSHAINQSKLRDKKLLGGERIGYMLSQTKDFILLESLLTLVAWLLPSIKQNSGKAKRTHFIQEVFGSSKWFLCSSEIIQILQNVSTSAWEHTAAKIIDALARSDITFPQPFSLEEIDVCGTVFVQPTDSDRLNMDSQVFFGNIIRNDDTFESFRVPYTSVSSVAIDKSNESAPEGRASIIVHLTSAPLVGNDIMVLKKGEDTSLKFLLHNEDLGRFMETLRRRGVGKLSFHDDSTSNGVKSPQNIYLGSGLKFFDENTSSPIPPRSSFEDKFQHVEQVYRTNERENTPEPEFLVCADSRDNATILTPQDNRLSSGKQVDTIQLTRNFSKLSPVMKLTHQQSFDPEITPIPPASTPIAPSSVKAISKRILRESDDELFDISKDDVPQVRPVVPIRSIKHTPSKKATAKEITVKTIPTAPATRLRGRKIVDSDDEALMSIPHKQTIKRIAHVDTDIDNVFSSQAPNIDRKSLADVRSSSTIVAREEASHAAGAQRNDKSAEVTRTSVSIDAQLKNIAVLREDPVIIIPASPVKQMSVAKNSASVLDSVSPPVTPEMTAGRNPPLKSTKTRVRPKARNTRSKAAKTDPAVLNGPIPVAETPGIQMSPVPVKLAGKRRKRETPEPSAHYDFGTDSEAPLRKKTRSDSKVEVATLDRQSDPLEPNVSHSVRPKKRYGRKGRSSPIVAQVDDHSDDVPKNPRTLRSSLRSTKVNLDRAPHGRETRAAAMRGKAGKTNIIRPYVLERQLEIETMDTYLRQSVPPRTQKDDIKAPPHISSIPAHEDKFHARSQASVATAIQTSKEGHPKRDTEALPAELATLVAPLDKVQPISQPQHNEKTPKVKSKKAPRDEMPIIAPYIKSDNDSSVSFELSVNDISPMDEIHKETASNAQDYTYIEYYSPLKGSEDSVGAFF</sequence>
<evidence type="ECO:0000313" key="2">
    <source>
        <dbReference type="Proteomes" id="UP000790377"/>
    </source>
</evidence>
<dbReference type="Proteomes" id="UP000790377">
    <property type="component" value="Unassembled WGS sequence"/>
</dbReference>
<reference evidence="1" key="1">
    <citation type="journal article" date="2021" name="New Phytol.">
        <title>Evolutionary innovations through gain and loss of genes in the ectomycorrhizal Boletales.</title>
        <authorList>
            <person name="Wu G."/>
            <person name="Miyauchi S."/>
            <person name="Morin E."/>
            <person name="Kuo A."/>
            <person name="Drula E."/>
            <person name="Varga T."/>
            <person name="Kohler A."/>
            <person name="Feng B."/>
            <person name="Cao Y."/>
            <person name="Lipzen A."/>
            <person name="Daum C."/>
            <person name="Hundley H."/>
            <person name="Pangilinan J."/>
            <person name="Johnson J."/>
            <person name="Barry K."/>
            <person name="LaButti K."/>
            <person name="Ng V."/>
            <person name="Ahrendt S."/>
            <person name="Min B."/>
            <person name="Choi I.G."/>
            <person name="Park H."/>
            <person name="Plett J.M."/>
            <person name="Magnuson J."/>
            <person name="Spatafora J.W."/>
            <person name="Nagy L.G."/>
            <person name="Henrissat B."/>
            <person name="Grigoriev I.V."/>
            <person name="Yang Z.L."/>
            <person name="Xu J."/>
            <person name="Martin F.M."/>
        </authorList>
    </citation>
    <scope>NUCLEOTIDE SEQUENCE</scope>
    <source>
        <strain evidence="1">ATCC 28755</strain>
    </source>
</reference>